<dbReference type="InterPro" id="IPR038570">
    <property type="entry name" value="HicA_sf"/>
</dbReference>
<comment type="similarity">
    <text evidence="1">Belongs to the HicA mRNA interferase family.</text>
</comment>
<organism evidence="9 10">
    <name type="scientific">Pelotomaculum propionicicum</name>
    <dbReference type="NCBI Taxonomy" id="258475"/>
    <lineage>
        <taxon>Bacteria</taxon>
        <taxon>Bacillati</taxon>
        <taxon>Bacillota</taxon>
        <taxon>Clostridia</taxon>
        <taxon>Eubacteriales</taxon>
        <taxon>Desulfotomaculaceae</taxon>
        <taxon>Pelotomaculum</taxon>
    </lineage>
</organism>
<keyword evidence="2" id="KW-1277">Toxin-antitoxin system</keyword>
<dbReference type="GO" id="GO:0003729">
    <property type="term" value="F:mRNA binding"/>
    <property type="evidence" value="ECO:0007669"/>
    <property type="project" value="InterPro"/>
</dbReference>
<sequence length="48" mass="5800">MKSYSSREIIRTITRDGWYHVETVGDHHHFKHPSKSNPPNERYPYKNC</sequence>
<keyword evidence="4" id="KW-0255">Endonuclease</keyword>
<keyword evidence="10" id="KW-1185">Reference proteome</keyword>
<evidence type="ECO:0000313" key="10">
    <source>
        <dbReference type="Proteomes" id="UP000297597"/>
    </source>
</evidence>
<dbReference type="SUPFAM" id="SSF54786">
    <property type="entry name" value="YcfA/nrd intein domain"/>
    <property type="match status" value="1"/>
</dbReference>
<evidence type="ECO:0000313" key="9">
    <source>
        <dbReference type="EMBL" id="TEB09866.1"/>
    </source>
</evidence>
<evidence type="ECO:0008006" key="11">
    <source>
        <dbReference type="Google" id="ProtNLM"/>
    </source>
</evidence>
<dbReference type="EMBL" id="QFFZ01000036">
    <property type="protein sequence ID" value="TEB09866.1"/>
    <property type="molecule type" value="Genomic_DNA"/>
</dbReference>
<dbReference type="Gene3D" id="3.30.920.30">
    <property type="entry name" value="Hypothetical protein"/>
    <property type="match status" value="1"/>
</dbReference>
<evidence type="ECO:0000256" key="3">
    <source>
        <dbReference type="ARBA" id="ARBA00022722"/>
    </source>
</evidence>
<evidence type="ECO:0000256" key="5">
    <source>
        <dbReference type="ARBA" id="ARBA00022801"/>
    </source>
</evidence>
<name>A0A4Y7RM16_9FIRM</name>
<evidence type="ECO:0000256" key="6">
    <source>
        <dbReference type="ARBA" id="ARBA00022884"/>
    </source>
</evidence>
<dbReference type="GO" id="GO:0016787">
    <property type="term" value="F:hydrolase activity"/>
    <property type="evidence" value="ECO:0007669"/>
    <property type="project" value="UniProtKB-KW"/>
</dbReference>
<dbReference type="AlphaFoldDB" id="A0A4Y7RM16"/>
<evidence type="ECO:0000256" key="4">
    <source>
        <dbReference type="ARBA" id="ARBA00022759"/>
    </source>
</evidence>
<evidence type="ECO:0000256" key="2">
    <source>
        <dbReference type="ARBA" id="ARBA00022649"/>
    </source>
</evidence>
<evidence type="ECO:0000256" key="8">
    <source>
        <dbReference type="SAM" id="MobiDB-lite"/>
    </source>
</evidence>
<protein>
    <recommendedName>
        <fullName evidence="11">Addiction module toxin, HicA family</fullName>
    </recommendedName>
</protein>
<keyword evidence="6" id="KW-0694">RNA-binding</keyword>
<gene>
    <name evidence="9" type="ORF">Pmgp_02774</name>
</gene>
<reference evidence="9 10" key="1">
    <citation type="journal article" date="2018" name="Environ. Microbiol.">
        <title>Novel energy conservation strategies and behaviour of Pelotomaculum schinkii driving syntrophic propionate catabolism.</title>
        <authorList>
            <person name="Hidalgo-Ahumada C.A.P."/>
            <person name="Nobu M.K."/>
            <person name="Narihiro T."/>
            <person name="Tamaki H."/>
            <person name="Liu W.T."/>
            <person name="Kamagata Y."/>
            <person name="Stams A.J.M."/>
            <person name="Imachi H."/>
            <person name="Sousa D.Z."/>
        </authorList>
    </citation>
    <scope>NUCLEOTIDE SEQUENCE [LARGE SCALE GENOMIC DNA]</scope>
    <source>
        <strain evidence="9 10">MGP</strain>
    </source>
</reference>
<dbReference type="Pfam" id="PF07927">
    <property type="entry name" value="HicA_toxin"/>
    <property type="match status" value="1"/>
</dbReference>
<evidence type="ECO:0000256" key="1">
    <source>
        <dbReference type="ARBA" id="ARBA00006620"/>
    </source>
</evidence>
<keyword evidence="7" id="KW-0346">Stress response</keyword>
<proteinExistence type="inferred from homology"/>
<keyword evidence="5" id="KW-0378">Hydrolase</keyword>
<keyword evidence="3" id="KW-0540">Nuclease</keyword>
<dbReference type="InterPro" id="IPR012933">
    <property type="entry name" value="HicA_mRNA_interferase"/>
</dbReference>
<accession>A0A4Y7RM16</accession>
<feature type="region of interest" description="Disordered" evidence="8">
    <location>
        <begin position="27"/>
        <end position="48"/>
    </location>
</feature>
<dbReference type="Proteomes" id="UP000297597">
    <property type="component" value="Unassembled WGS sequence"/>
</dbReference>
<evidence type="ECO:0000256" key="7">
    <source>
        <dbReference type="ARBA" id="ARBA00023016"/>
    </source>
</evidence>
<comment type="caution">
    <text evidence="9">The sequence shown here is derived from an EMBL/GenBank/DDBJ whole genome shotgun (WGS) entry which is preliminary data.</text>
</comment>
<dbReference type="GO" id="GO:0004519">
    <property type="term" value="F:endonuclease activity"/>
    <property type="evidence" value="ECO:0007669"/>
    <property type="project" value="UniProtKB-KW"/>
</dbReference>